<reference evidence="9 10" key="1">
    <citation type="journal article" date="2019" name="Nat. Microbiol.">
        <title>Mediterranean grassland soil C-N compound turnover is dependent on rainfall and depth, and is mediated by genomically divergent microorganisms.</title>
        <authorList>
            <person name="Diamond S."/>
            <person name="Andeer P.F."/>
            <person name="Li Z."/>
            <person name="Crits-Christoph A."/>
            <person name="Burstein D."/>
            <person name="Anantharaman K."/>
            <person name="Lane K.R."/>
            <person name="Thomas B.C."/>
            <person name="Pan C."/>
            <person name="Northen T.R."/>
            <person name="Banfield J.F."/>
        </authorList>
    </citation>
    <scope>NUCLEOTIDE SEQUENCE [LARGE SCALE GENOMIC DNA]</scope>
    <source>
        <strain evidence="8">NP_1</strain>
        <strain evidence="7">NP_2</strain>
    </source>
</reference>
<evidence type="ECO:0000256" key="3">
    <source>
        <dbReference type="ARBA" id="ARBA00022989"/>
    </source>
</evidence>
<comment type="subcellular location">
    <subcellularLocation>
        <location evidence="1">Membrane</location>
        <topology evidence="1">Single-pass membrane protein</topology>
    </subcellularLocation>
</comment>
<dbReference type="InterPro" id="IPR027383">
    <property type="entry name" value="Znf_put"/>
</dbReference>
<dbReference type="PANTHER" id="PTHR37461">
    <property type="entry name" value="ANTI-SIGMA-K FACTOR RSKA"/>
    <property type="match status" value="1"/>
</dbReference>
<keyword evidence="3 5" id="KW-1133">Transmembrane helix</keyword>
<dbReference type="Proteomes" id="UP000315217">
    <property type="component" value="Unassembled WGS sequence"/>
</dbReference>
<organism evidence="8 9">
    <name type="scientific">Candidatus Segetimicrobium genomatis</name>
    <dbReference type="NCBI Taxonomy" id="2569760"/>
    <lineage>
        <taxon>Bacteria</taxon>
        <taxon>Bacillati</taxon>
        <taxon>Candidatus Sysuimicrobiota</taxon>
        <taxon>Candidatus Sysuimicrobiia</taxon>
        <taxon>Candidatus Sysuimicrobiales</taxon>
        <taxon>Candidatus Segetimicrobiaceae</taxon>
        <taxon>Candidatus Segetimicrobium</taxon>
    </lineage>
</organism>
<accession>A0A537LXM5</accession>
<dbReference type="EMBL" id="VBAJ01000282">
    <property type="protein sequence ID" value="TMJ03585.1"/>
    <property type="molecule type" value="Genomic_DNA"/>
</dbReference>
<keyword evidence="2 5" id="KW-0812">Transmembrane</keyword>
<dbReference type="GO" id="GO:0016020">
    <property type="term" value="C:membrane"/>
    <property type="evidence" value="ECO:0007669"/>
    <property type="project" value="UniProtKB-SubCell"/>
</dbReference>
<evidence type="ECO:0000313" key="8">
    <source>
        <dbReference type="EMBL" id="TMJ12768.1"/>
    </source>
</evidence>
<feature type="domain" description="Putative zinc-finger" evidence="6">
    <location>
        <begin position="20"/>
        <end position="50"/>
    </location>
</feature>
<dbReference type="GO" id="GO:0016989">
    <property type="term" value="F:sigma factor antagonist activity"/>
    <property type="evidence" value="ECO:0007669"/>
    <property type="project" value="TreeGrafter"/>
</dbReference>
<evidence type="ECO:0000313" key="9">
    <source>
        <dbReference type="Proteomes" id="UP000315217"/>
    </source>
</evidence>
<evidence type="ECO:0000256" key="4">
    <source>
        <dbReference type="ARBA" id="ARBA00023136"/>
    </source>
</evidence>
<dbReference type="EMBL" id="VBAI01000015">
    <property type="protein sequence ID" value="TMJ12768.1"/>
    <property type="molecule type" value="Genomic_DNA"/>
</dbReference>
<evidence type="ECO:0000256" key="1">
    <source>
        <dbReference type="ARBA" id="ARBA00004167"/>
    </source>
</evidence>
<dbReference type="PANTHER" id="PTHR37461:SF1">
    <property type="entry name" value="ANTI-SIGMA-K FACTOR RSKA"/>
    <property type="match status" value="1"/>
</dbReference>
<gene>
    <name evidence="8" type="ORF">E6G98_02170</name>
    <name evidence="7" type="ORF">E6G99_11475</name>
</gene>
<sequence>MVATVRRRDEARRSVMPHLTDQLSAYLDGTLTPEDAAAVASHLAECAECRGTLDDLQAVRNLLHTVPSRAPHPSLLPRTLAGLGGAAHRRATPWWMIAAAGTALGLALLLQVRLLPTPHPDRAEGAWYFQQHAVFAAAHPMSDVALASYLSGVLPYDVLREWSPSPQNP</sequence>
<dbReference type="GO" id="GO:0006417">
    <property type="term" value="P:regulation of translation"/>
    <property type="evidence" value="ECO:0007669"/>
    <property type="project" value="TreeGrafter"/>
</dbReference>
<dbReference type="Gene3D" id="1.10.10.1320">
    <property type="entry name" value="Anti-sigma factor, zinc-finger domain"/>
    <property type="match status" value="1"/>
</dbReference>
<feature type="transmembrane region" description="Helical" evidence="5">
    <location>
        <begin position="94"/>
        <end position="112"/>
    </location>
</feature>
<evidence type="ECO:0000313" key="10">
    <source>
        <dbReference type="Proteomes" id="UP000318661"/>
    </source>
</evidence>
<comment type="caution">
    <text evidence="8">The sequence shown here is derived from an EMBL/GenBank/DDBJ whole genome shotgun (WGS) entry which is preliminary data.</text>
</comment>
<evidence type="ECO:0000256" key="5">
    <source>
        <dbReference type="SAM" id="Phobius"/>
    </source>
</evidence>
<evidence type="ECO:0000259" key="6">
    <source>
        <dbReference type="Pfam" id="PF13490"/>
    </source>
</evidence>
<evidence type="ECO:0000256" key="2">
    <source>
        <dbReference type="ARBA" id="ARBA00022692"/>
    </source>
</evidence>
<evidence type="ECO:0000313" key="7">
    <source>
        <dbReference type="EMBL" id="TMJ03585.1"/>
    </source>
</evidence>
<dbReference type="InterPro" id="IPR051474">
    <property type="entry name" value="Anti-sigma-K/W_factor"/>
</dbReference>
<keyword evidence="4 5" id="KW-0472">Membrane</keyword>
<dbReference type="Proteomes" id="UP000318661">
    <property type="component" value="Unassembled WGS sequence"/>
</dbReference>
<dbReference type="InterPro" id="IPR041916">
    <property type="entry name" value="Anti_sigma_zinc_sf"/>
</dbReference>
<proteinExistence type="predicted"/>
<protein>
    <recommendedName>
        <fullName evidence="6">Putative zinc-finger domain-containing protein</fullName>
    </recommendedName>
</protein>
<dbReference type="Pfam" id="PF13490">
    <property type="entry name" value="zf-HC2"/>
    <property type="match status" value="1"/>
</dbReference>
<name>A0A537LXM5_9BACT</name>
<dbReference type="AlphaFoldDB" id="A0A537LXM5"/>